<evidence type="ECO:0000256" key="5">
    <source>
        <dbReference type="ARBA" id="ARBA00022801"/>
    </source>
</evidence>
<keyword evidence="6" id="KW-0862">Zinc</keyword>
<comment type="cofactor">
    <cofactor evidence="1">
        <name>Zn(2+)</name>
        <dbReference type="ChEBI" id="CHEBI:29105"/>
    </cofactor>
</comment>
<dbReference type="HAMAP" id="MF_00972">
    <property type="entry name" value="tRNA_aden_deaminase"/>
    <property type="match status" value="1"/>
</dbReference>
<keyword evidence="3" id="KW-0819">tRNA processing</keyword>
<dbReference type="CDD" id="cd01285">
    <property type="entry name" value="nucleoside_deaminase"/>
    <property type="match status" value="1"/>
</dbReference>
<keyword evidence="5" id="KW-0378">Hydrolase</keyword>
<evidence type="ECO:0000313" key="10">
    <source>
        <dbReference type="EMBL" id="KAK7233580.1"/>
    </source>
</evidence>
<keyword evidence="4" id="KW-0479">Metal-binding</keyword>
<feature type="chain" id="PRO_5046380767" description="tRNA(adenine(34)) deaminase" evidence="8">
    <location>
        <begin position="23"/>
        <end position="190"/>
    </location>
</feature>
<organism evidence="10 11">
    <name type="scientific">Aureococcus anophagefferens</name>
    <name type="common">Harmful bloom alga</name>
    <dbReference type="NCBI Taxonomy" id="44056"/>
    <lineage>
        <taxon>Eukaryota</taxon>
        <taxon>Sar</taxon>
        <taxon>Stramenopiles</taxon>
        <taxon>Ochrophyta</taxon>
        <taxon>Pelagophyceae</taxon>
        <taxon>Pelagomonadales</taxon>
        <taxon>Pelagomonadaceae</taxon>
        <taxon>Aureococcus</taxon>
    </lineage>
</organism>
<dbReference type="EC" id="3.5.4.33" evidence="2"/>
<dbReference type="InterPro" id="IPR016193">
    <property type="entry name" value="Cytidine_deaminase-like"/>
</dbReference>
<reference evidence="10 11" key="1">
    <citation type="submission" date="2024-03" db="EMBL/GenBank/DDBJ databases">
        <title>Aureococcus anophagefferens CCMP1851 and Kratosvirus quantuckense: Draft genome of a second virus-susceptible host strain in the model system.</title>
        <authorList>
            <person name="Chase E."/>
            <person name="Truchon A.R."/>
            <person name="Schepens W."/>
            <person name="Wilhelm S.W."/>
        </authorList>
    </citation>
    <scope>NUCLEOTIDE SEQUENCE [LARGE SCALE GENOMIC DNA]</scope>
    <source>
        <strain evidence="10 11">CCMP1851</strain>
    </source>
</reference>
<evidence type="ECO:0000259" key="9">
    <source>
        <dbReference type="PROSITE" id="PS51747"/>
    </source>
</evidence>
<dbReference type="InterPro" id="IPR002125">
    <property type="entry name" value="CMP_dCMP_dom"/>
</dbReference>
<feature type="domain" description="CMP/dCMP-type deaminase" evidence="9">
    <location>
        <begin position="33"/>
        <end position="147"/>
    </location>
</feature>
<evidence type="ECO:0000256" key="7">
    <source>
        <dbReference type="ARBA" id="ARBA00048045"/>
    </source>
</evidence>
<comment type="caution">
    <text evidence="10">The sequence shown here is derived from an EMBL/GenBank/DDBJ whole genome shotgun (WGS) entry which is preliminary data.</text>
</comment>
<feature type="signal peptide" evidence="8">
    <location>
        <begin position="1"/>
        <end position="22"/>
    </location>
</feature>
<dbReference type="Gene3D" id="3.40.140.10">
    <property type="entry name" value="Cytidine Deaminase, domain 2"/>
    <property type="match status" value="1"/>
</dbReference>
<dbReference type="SUPFAM" id="SSF53927">
    <property type="entry name" value="Cytidine deaminase-like"/>
    <property type="match status" value="1"/>
</dbReference>
<accession>A0ABR1FMI4</accession>
<proteinExistence type="inferred from homology"/>
<sequence length="190" mass="20235">METRSARMFALRLALLCAAARALGPAHRLPSLERDANFMGLALDEARRAAAAGEVPVGAVVVDDATGAVVAAAGNAIEATQDASAHAELLALRRAAAARGNWRLANCTLYSTLEPCVLCMSACYAFRVGRVVYGAPDHRLGAAESWLNMAELGHPFHALAVDGGVREPEAADAMRSFFRARRKEPKWQPP</sequence>
<dbReference type="PANTHER" id="PTHR11079">
    <property type="entry name" value="CYTOSINE DEAMINASE FAMILY MEMBER"/>
    <property type="match status" value="1"/>
</dbReference>
<evidence type="ECO:0000313" key="11">
    <source>
        <dbReference type="Proteomes" id="UP001363151"/>
    </source>
</evidence>
<dbReference type="Pfam" id="PF00383">
    <property type="entry name" value="dCMP_cyt_deam_1"/>
    <property type="match status" value="1"/>
</dbReference>
<dbReference type="PANTHER" id="PTHR11079:SF179">
    <property type="entry name" value="TRNA(ADENINE(34)) DEAMINASE, CHLOROPLASTIC"/>
    <property type="match status" value="1"/>
</dbReference>
<evidence type="ECO:0000256" key="4">
    <source>
        <dbReference type="ARBA" id="ARBA00022723"/>
    </source>
</evidence>
<protein>
    <recommendedName>
        <fullName evidence="2">tRNA(adenine(34)) deaminase</fullName>
        <ecNumber evidence="2">3.5.4.33</ecNumber>
    </recommendedName>
</protein>
<evidence type="ECO:0000256" key="6">
    <source>
        <dbReference type="ARBA" id="ARBA00022833"/>
    </source>
</evidence>
<keyword evidence="8" id="KW-0732">Signal</keyword>
<keyword evidence="11" id="KW-1185">Reference proteome</keyword>
<name>A0ABR1FMI4_AURAN</name>
<dbReference type="EMBL" id="JBBJCI010000358">
    <property type="protein sequence ID" value="KAK7233580.1"/>
    <property type="molecule type" value="Genomic_DNA"/>
</dbReference>
<evidence type="ECO:0000256" key="3">
    <source>
        <dbReference type="ARBA" id="ARBA00022694"/>
    </source>
</evidence>
<dbReference type="InterPro" id="IPR028883">
    <property type="entry name" value="tRNA_aden_deaminase"/>
</dbReference>
<evidence type="ECO:0000256" key="2">
    <source>
        <dbReference type="ARBA" id="ARBA00012740"/>
    </source>
</evidence>
<dbReference type="Proteomes" id="UP001363151">
    <property type="component" value="Unassembled WGS sequence"/>
</dbReference>
<gene>
    <name evidence="10" type="ORF">SO694_00107067</name>
</gene>
<evidence type="ECO:0000256" key="1">
    <source>
        <dbReference type="ARBA" id="ARBA00001947"/>
    </source>
</evidence>
<evidence type="ECO:0000256" key="8">
    <source>
        <dbReference type="SAM" id="SignalP"/>
    </source>
</evidence>
<comment type="catalytic activity">
    <reaction evidence="7">
        <text>adenosine(34) in tRNA + H2O + H(+) = inosine(34) in tRNA + NH4(+)</text>
        <dbReference type="Rhea" id="RHEA:43168"/>
        <dbReference type="Rhea" id="RHEA-COMP:10373"/>
        <dbReference type="Rhea" id="RHEA-COMP:10374"/>
        <dbReference type="ChEBI" id="CHEBI:15377"/>
        <dbReference type="ChEBI" id="CHEBI:15378"/>
        <dbReference type="ChEBI" id="CHEBI:28938"/>
        <dbReference type="ChEBI" id="CHEBI:74411"/>
        <dbReference type="ChEBI" id="CHEBI:82852"/>
        <dbReference type="EC" id="3.5.4.33"/>
    </reaction>
</comment>
<dbReference type="PROSITE" id="PS51747">
    <property type="entry name" value="CYT_DCMP_DEAMINASES_2"/>
    <property type="match status" value="1"/>
</dbReference>